<comment type="caution">
    <text evidence="3">The sequence shown here is derived from an EMBL/GenBank/DDBJ whole genome shotgun (WGS) entry which is preliminary data.</text>
</comment>
<dbReference type="InterPro" id="IPR001466">
    <property type="entry name" value="Beta-lactam-related"/>
</dbReference>
<sequence>MGLLMDDFAHGKNKTALPSPVTQFDWDTKIAELLPDDWKLMDEWASSEANMYIVGSHIVSTYAGMPYMDFVKARIWEPLDMSETTFHADEASQDGKLTQTWTKFGRRIPIWFPEEQLPLHAGPGGVISNVIDMAKWVAMLLNSGTNPVTNETILPMSVLTEVTSAHTIVHARAPSPEFSISGYGMGWFRESYQGHELISHSGGIPGISTEVCFLPSERLGVVILSNADNKHSSELAIIYRIIEDFLGLDRKASVEYMSTTSSQPLSGKPLPQESMSPRPLTLPLNDYAGTYVSPGYPNITLCASSSSTEDCEDVINDFKSFDDVSSSPMLYARLPNSISISHVRLRQKHGDSFALSATNLFPHGYGLDESPFETWDPTSQEATAEFVVEEADISNKSPRRVLGLGLMDLSGELTERRRLNSVEQRSEVWFTKL</sequence>
<dbReference type="PANTHER" id="PTHR46825:SF15">
    <property type="entry name" value="BETA-LACTAMASE-RELATED DOMAIN-CONTAINING PROTEIN"/>
    <property type="match status" value="1"/>
</dbReference>
<reference evidence="3 4" key="1">
    <citation type="submission" date="2018-02" db="EMBL/GenBank/DDBJ databases">
        <title>Genome sequence of the basidiomycete white-rot fungus Phlebia centrifuga.</title>
        <authorList>
            <person name="Granchi Z."/>
            <person name="Peng M."/>
            <person name="de Vries R.P."/>
            <person name="Hilden K."/>
            <person name="Makela M.R."/>
            <person name="Grigoriev I."/>
            <person name="Riley R."/>
        </authorList>
    </citation>
    <scope>NUCLEOTIDE SEQUENCE [LARGE SCALE GENOMIC DNA]</scope>
    <source>
        <strain evidence="3 4">FBCC195</strain>
    </source>
</reference>
<keyword evidence="4" id="KW-1185">Reference proteome</keyword>
<dbReference type="STRING" id="98765.A0A2R6NUC2"/>
<dbReference type="AlphaFoldDB" id="A0A2R6NUC2"/>
<feature type="domain" description="Beta-lactamase-related" evidence="2">
    <location>
        <begin position="37"/>
        <end position="237"/>
    </location>
</feature>
<name>A0A2R6NUC2_9APHY</name>
<dbReference type="OrthoDB" id="5946976at2759"/>
<proteinExistence type="inferred from homology"/>
<dbReference type="Proteomes" id="UP000186601">
    <property type="component" value="Unassembled WGS sequence"/>
</dbReference>
<dbReference type="PANTHER" id="PTHR46825">
    <property type="entry name" value="D-ALANYL-D-ALANINE-CARBOXYPEPTIDASE/ENDOPEPTIDASE AMPH"/>
    <property type="match status" value="1"/>
</dbReference>
<dbReference type="Pfam" id="PF00144">
    <property type="entry name" value="Beta-lactamase"/>
    <property type="match status" value="1"/>
</dbReference>
<dbReference type="InterPro" id="IPR050491">
    <property type="entry name" value="AmpC-like"/>
</dbReference>
<accession>A0A2R6NUC2</accession>
<comment type="similarity">
    <text evidence="1">Belongs to the peptidase S12 family.</text>
</comment>
<protein>
    <recommendedName>
        <fullName evidence="2">Beta-lactamase-related domain-containing protein</fullName>
    </recommendedName>
</protein>
<dbReference type="InterPro" id="IPR012338">
    <property type="entry name" value="Beta-lactam/transpept-like"/>
</dbReference>
<evidence type="ECO:0000313" key="4">
    <source>
        <dbReference type="Proteomes" id="UP000186601"/>
    </source>
</evidence>
<evidence type="ECO:0000313" key="3">
    <source>
        <dbReference type="EMBL" id="PSR76801.1"/>
    </source>
</evidence>
<gene>
    <name evidence="3" type="ORF">PHLCEN_2v8182</name>
</gene>
<dbReference type="Gene3D" id="3.40.710.10">
    <property type="entry name" value="DD-peptidase/beta-lactamase superfamily"/>
    <property type="match status" value="1"/>
</dbReference>
<organism evidence="3 4">
    <name type="scientific">Hermanssonia centrifuga</name>
    <dbReference type="NCBI Taxonomy" id="98765"/>
    <lineage>
        <taxon>Eukaryota</taxon>
        <taxon>Fungi</taxon>
        <taxon>Dikarya</taxon>
        <taxon>Basidiomycota</taxon>
        <taxon>Agaricomycotina</taxon>
        <taxon>Agaricomycetes</taxon>
        <taxon>Polyporales</taxon>
        <taxon>Meruliaceae</taxon>
        <taxon>Hermanssonia</taxon>
    </lineage>
</organism>
<evidence type="ECO:0000259" key="2">
    <source>
        <dbReference type="Pfam" id="PF00144"/>
    </source>
</evidence>
<evidence type="ECO:0000256" key="1">
    <source>
        <dbReference type="ARBA" id="ARBA00038215"/>
    </source>
</evidence>
<dbReference type="EMBL" id="MLYV02000834">
    <property type="protein sequence ID" value="PSR76801.1"/>
    <property type="molecule type" value="Genomic_DNA"/>
</dbReference>
<dbReference type="SUPFAM" id="SSF56601">
    <property type="entry name" value="beta-lactamase/transpeptidase-like"/>
    <property type="match status" value="1"/>
</dbReference>